<sequence length="291" mass="34539">MNNHEKGSSESSSTIVHSSHPKAASNSLQWNEEDDHSYGYPPPRFVQKITPEEYQRQAQRSYQYVEKMLESASMDELLKSRELARRFQVHGFLKKHMQYTLKIREVLYMFMIILGICIPFMIIQFYVIRACINLYLWDHPVEAIRLGLNRMVLNRYYGFGFAFQNEEDFSKEQQVKVLQMAVELDSVEFSERLIALFHQVYKVDQRESWELYMKKIILKKVTSLEMLEMITNMYGKTVKEILDLSIPSQNGTISTLRNVILENLLKIFRTPGLTLKEFKKHDRLFQRMINR</sequence>
<dbReference type="EMBL" id="VFQX01000043">
    <property type="protein sequence ID" value="KAF0975700.1"/>
    <property type="molecule type" value="Genomic_DNA"/>
</dbReference>
<dbReference type="Proteomes" id="UP000444721">
    <property type="component" value="Unassembled WGS sequence"/>
</dbReference>
<keyword evidence="2" id="KW-1133">Transmembrane helix</keyword>
<feature type="transmembrane region" description="Helical" evidence="2">
    <location>
        <begin position="106"/>
        <end position="127"/>
    </location>
</feature>
<reference evidence="3 4" key="1">
    <citation type="journal article" date="2019" name="Sci. Rep.">
        <title>Nanopore sequencing improves the draft genome of the human pathogenic amoeba Naegleria fowleri.</title>
        <authorList>
            <person name="Liechti N."/>
            <person name="Schurch N."/>
            <person name="Bruggmann R."/>
            <person name="Wittwer M."/>
        </authorList>
    </citation>
    <scope>NUCLEOTIDE SEQUENCE [LARGE SCALE GENOMIC DNA]</scope>
    <source>
        <strain evidence="3 4">ATCC 30894</strain>
    </source>
</reference>
<keyword evidence="4" id="KW-1185">Reference proteome</keyword>
<evidence type="ECO:0000256" key="1">
    <source>
        <dbReference type="SAM" id="MobiDB-lite"/>
    </source>
</evidence>
<gene>
    <name evidence="3" type="ORF">FDP41_005027</name>
</gene>
<keyword evidence="2" id="KW-0472">Membrane</keyword>
<dbReference type="VEuPathDB" id="AmoebaDB:FDP41_005027"/>
<dbReference type="OrthoDB" id="10373910at2759"/>
<dbReference type="VEuPathDB" id="AmoebaDB:NF0056220"/>
<dbReference type="AlphaFoldDB" id="A0A6A5BP23"/>
<comment type="caution">
    <text evidence="3">The sequence shown here is derived from an EMBL/GenBank/DDBJ whole genome shotgun (WGS) entry which is preliminary data.</text>
</comment>
<evidence type="ECO:0000313" key="3">
    <source>
        <dbReference type="EMBL" id="KAF0975700.1"/>
    </source>
</evidence>
<dbReference type="RefSeq" id="XP_044560413.1">
    <property type="nucleotide sequence ID" value="XM_044708507.1"/>
</dbReference>
<feature type="compositionally biased region" description="Low complexity" evidence="1">
    <location>
        <begin position="9"/>
        <end position="18"/>
    </location>
</feature>
<keyword evidence="2" id="KW-0812">Transmembrane</keyword>
<accession>A0A6A5BP23</accession>
<evidence type="ECO:0000313" key="4">
    <source>
        <dbReference type="Proteomes" id="UP000444721"/>
    </source>
</evidence>
<proteinExistence type="predicted"/>
<protein>
    <submittedName>
        <fullName evidence="3">Uncharacterized protein</fullName>
    </submittedName>
</protein>
<organism evidence="3 4">
    <name type="scientific">Naegleria fowleri</name>
    <name type="common">Brain eating amoeba</name>
    <dbReference type="NCBI Taxonomy" id="5763"/>
    <lineage>
        <taxon>Eukaryota</taxon>
        <taxon>Discoba</taxon>
        <taxon>Heterolobosea</taxon>
        <taxon>Tetramitia</taxon>
        <taxon>Eutetramitia</taxon>
        <taxon>Vahlkampfiidae</taxon>
        <taxon>Naegleria</taxon>
    </lineage>
</organism>
<feature type="region of interest" description="Disordered" evidence="1">
    <location>
        <begin position="1"/>
        <end position="34"/>
    </location>
</feature>
<dbReference type="GeneID" id="68112245"/>
<name>A0A6A5BP23_NAEFO</name>
<evidence type="ECO:0000256" key="2">
    <source>
        <dbReference type="SAM" id="Phobius"/>
    </source>
</evidence>
<dbReference type="VEuPathDB" id="AmoebaDB:NfTy_051100"/>